<gene>
    <name evidence="6" type="ORF">Ga0061069_104127</name>
</gene>
<dbReference type="InterPro" id="IPR001647">
    <property type="entry name" value="HTH_TetR"/>
</dbReference>
<feature type="DNA-binding region" description="H-T-H motif" evidence="4">
    <location>
        <begin position="34"/>
        <end position="53"/>
    </location>
</feature>
<evidence type="ECO:0000256" key="4">
    <source>
        <dbReference type="PROSITE-ProRule" id="PRU00335"/>
    </source>
</evidence>
<evidence type="ECO:0000313" key="6">
    <source>
        <dbReference type="EMBL" id="CUA96418.1"/>
    </source>
</evidence>
<keyword evidence="1" id="KW-0805">Transcription regulation</keyword>
<dbReference type="PANTHER" id="PTHR47506:SF1">
    <property type="entry name" value="HTH-TYPE TRANSCRIPTIONAL REGULATOR YJDC"/>
    <property type="match status" value="1"/>
</dbReference>
<evidence type="ECO:0000256" key="2">
    <source>
        <dbReference type="ARBA" id="ARBA00023125"/>
    </source>
</evidence>
<dbReference type="Gene3D" id="1.10.357.10">
    <property type="entry name" value="Tetracycline Repressor, domain 2"/>
    <property type="match status" value="1"/>
</dbReference>
<dbReference type="SUPFAM" id="SSF46689">
    <property type="entry name" value="Homeodomain-like"/>
    <property type="match status" value="1"/>
</dbReference>
<dbReference type="PROSITE" id="PS50977">
    <property type="entry name" value="HTH_TETR_2"/>
    <property type="match status" value="1"/>
</dbReference>
<proteinExistence type="predicted"/>
<feature type="domain" description="HTH tetR-type" evidence="5">
    <location>
        <begin position="11"/>
        <end position="71"/>
    </location>
</feature>
<dbReference type="AlphaFoldDB" id="A0A0K6I029"/>
<dbReference type="RefSeq" id="WP_055450279.1">
    <property type="nucleotide sequence ID" value="NZ_CYHF01000004.1"/>
</dbReference>
<dbReference type="STRING" id="339866.GCA_001418255_01361"/>
<dbReference type="EMBL" id="CYHF01000004">
    <property type="protein sequence ID" value="CUA96418.1"/>
    <property type="molecule type" value="Genomic_DNA"/>
</dbReference>
<dbReference type="PRINTS" id="PR00455">
    <property type="entry name" value="HTHTETR"/>
</dbReference>
<name>A0A0K6I029_9BURK</name>
<sequence length="194" mass="21378">MQTSASPSKESSARDRILLTAHALFYRDGVRATGIDRVIAQAKVTKVTFYRHYPSKDDLVRAYLAYRHDQWMAWLRTTLARQVASQPTPLAALLATFEDWWSSPDYRGCAFINAATELGSASPDILEAVRRHKVDMTSALESLLPSGPGRAGRARALALAIDGAIVHAQLGMSLEPLLQSLKMILQPLFAPDMV</sequence>
<evidence type="ECO:0000313" key="7">
    <source>
        <dbReference type="Proteomes" id="UP000183649"/>
    </source>
</evidence>
<dbReference type="InterPro" id="IPR036271">
    <property type="entry name" value="Tet_transcr_reg_TetR-rel_C_sf"/>
</dbReference>
<keyword evidence="2 4" id="KW-0238">DNA-binding</keyword>
<dbReference type="OrthoDB" id="116240at2"/>
<dbReference type="Pfam" id="PF00440">
    <property type="entry name" value="TetR_N"/>
    <property type="match status" value="1"/>
</dbReference>
<evidence type="ECO:0000256" key="3">
    <source>
        <dbReference type="ARBA" id="ARBA00023163"/>
    </source>
</evidence>
<keyword evidence="7" id="KW-1185">Reference proteome</keyword>
<accession>A0A0K6I029</accession>
<keyword evidence="3" id="KW-0804">Transcription</keyword>
<protein>
    <submittedName>
        <fullName evidence="6">Transcriptional regulator, TetR family</fullName>
    </submittedName>
</protein>
<dbReference type="Proteomes" id="UP000183649">
    <property type="component" value="Unassembled WGS sequence"/>
</dbReference>
<dbReference type="SUPFAM" id="SSF48498">
    <property type="entry name" value="Tetracyclin repressor-like, C-terminal domain"/>
    <property type="match status" value="1"/>
</dbReference>
<evidence type="ECO:0000256" key="1">
    <source>
        <dbReference type="ARBA" id="ARBA00023015"/>
    </source>
</evidence>
<evidence type="ECO:0000259" key="5">
    <source>
        <dbReference type="PROSITE" id="PS50977"/>
    </source>
</evidence>
<dbReference type="PANTHER" id="PTHR47506">
    <property type="entry name" value="TRANSCRIPTIONAL REGULATORY PROTEIN"/>
    <property type="match status" value="1"/>
</dbReference>
<organism evidence="6 7">
    <name type="scientific">Thiomonas bhubaneswarensis</name>
    <dbReference type="NCBI Taxonomy" id="339866"/>
    <lineage>
        <taxon>Bacteria</taxon>
        <taxon>Pseudomonadati</taxon>
        <taxon>Pseudomonadota</taxon>
        <taxon>Betaproteobacteria</taxon>
        <taxon>Burkholderiales</taxon>
        <taxon>Thiomonas</taxon>
    </lineage>
</organism>
<reference evidence="7" key="1">
    <citation type="submission" date="2015-08" db="EMBL/GenBank/DDBJ databases">
        <authorList>
            <person name="Varghese N."/>
        </authorList>
    </citation>
    <scope>NUCLEOTIDE SEQUENCE [LARGE SCALE GENOMIC DNA]</scope>
    <source>
        <strain evidence="7">DSM 18181</strain>
    </source>
</reference>
<dbReference type="InterPro" id="IPR009057">
    <property type="entry name" value="Homeodomain-like_sf"/>
</dbReference>
<dbReference type="GO" id="GO:0003677">
    <property type="term" value="F:DNA binding"/>
    <property type="evidence" value="ECO:0007669"/>
    <property type="project" value="UniProtKB-UniRule"/>
</dbReference>